<evidence type="ECO:0000313" key="2">
    <source>
        <dbReference type="Proteomes" id="UP000494363"/>
    </source>
</evidence>
<name>A0A6J5D7R8_9BURK</name>
<dbReference type="AlphaFoldDB" id="A0A6J5D7R8"/>
<proteinExistence type="predicted"/>
<organism evidence="1 2">
    <name type="scientific">Paraburkholderia humisilvae</name>
    <dbReference type="NCBI Taxonomy" id="627669"/>
    <lineage>
        <taxon>Bacteria</taxon>
        <taxon>Pseudomonadati</taxon>
        <taxon>Pseudomonadota</taxon>
        <taxon>Betaproteobacteria</taxon>
        <taxon>Burkholderiales</taxon>
        <taxon>Burkholderiaceae</taxon>
        <taxon>Paraburkholderia</taxon>
    </lineage>
</organism>
<dbReference type="Proteomes" id="UP000494363">
    <property type="component" value="Unassembled WGS sequence"/>
</dbReference>
<keyword evidence="2" id="KW-1185">Reference proteome</keyword>
<dbReference type="EMBL" id="CADIKH010000005">
    <property type="protein sequence ID" value="CAB3750419.1"/>
    <property type="molecule type" value="Genomic_DNA"/>
</dbReference>
<evidence type="ECO:0000313" key="1">
    <source>
        <dbReference type="EMBL" id="CAB3750419.1"/>
    </source>
</evidence>
<gene>
    <name evidence="1" type="ORF">LMG29542_01230</name>
</gene>
<accession>A0A6J5D7R8</accession>
<reference evidence="1 2" key="1">
    <citation type="submission" date="2020-04" db="EMBL/GenBank/DDBJ databases">
        <authorList>
            <person name="De Canck E."/>
        </authorList>
    </citation>
    <scope>NUCLEOTIDE SEQUENCE [LARGE SCALE GENOMIC DNA]</scope>
    <source>
        <strain evidence="1 2">LMG 29542</strain>
    </source>
</reference>
<protein>
    <submittedName>
        <fullName evidence="1">Uncharacterized protein</fullName>
    </submittedName>
</protein>
<sequence>MVQVCLAASRAGSCIAFEGRRFRAALALKGVT</sequence>